<feature type="transmembrane region" description="Helical" evidence="1">
    <location>
        <begin position="43"/>
        <end position="64"/>
    </location>
</feature>
<feature type="transmembrane region" description="Helical" evidence="1">
    <location>
        <begin position="76"/>
        <end position="96"/>
    </location>
</feature>
<gene>
    <name evidence="2" type="ORF">NSCI0253_LOCUS19472</name>
</gene>
<accession>A0A7S1F515</accession>
<dbReference type="AlphaFoldDB" id="A0A7S1F515"/>
<organism evidence="2">
    <name type="scientific">Noctiluca scintillans</name>
    <name type="common">Sea sparkle</name>
    <name type="synonym">Red tide dinoflagellate</name>
    <dbReference type="NCBI Taxonomy" id="2966"/>
    <lineage>
        <taxon>Eukaryota</taxon>
        <taxon>Sar</taxon>
        <taxon>Alveolata</taxon>
        <taxon>Dinophyceae</taxon>
        <taxon>Noctilucales</taxon>
        <taxon>Noctilucaceae</taxon>
        <taxon>Noctiluca</taxon>
    </lineage>
</organism>
<protein>
    <submittedName>
        <fullName evidence="2">Uncharacterized protein</fullName>
    </submittedName>
</protein>
<evidence type="ECO:0000256" key="1">
    <source>
        <dbReference type="SAM" id="Phobius"/>
    </source>
</evidence>
<keyword evidence="1" id="KW-1133">Transmembrane helix</keyword>
<feature type="transmembrane region" description="Helical" evidence="1">
    <location>
        <begin position="108"/>
        <end position="126"/>
    </location>
</feature>
<reference evidence="2" key="1">
    <citation type="submission" date="2021-01" db="EMBL/GenBank/DDBJ databases">
        <authorList>
            <person name="Corre E."/>
            <person name="Pelletier E."/>
            <person name="Niang G."/>
            <person name="Scheremetjew M."/>
            <person name="Finn R."/>
            <person name="Kale V."/>
            <person name="Holt S."/>
            <person name="Cochrane G."/>
            <person name="Meng A."/>
            <person name="Brown T."/>
            <person name="Cohen L."/>
        </authorList>
    </citation>
    <scope>NUCLEOTIDE SEQUENCE</scope>
</reference>
<evidence type="ECO:0000313" key="2">
    <source>
        <dbReference type="EMBL" id="CAD8845122.1"/>
    </source>
</evidence>
<keyword evidence="1" id="KW-0472">Membrane</keyword>
<feature type="transmembrane region" description="Helical" evidence="1">
    <location>
        <begin position="285"/>
        <end position="308"/>
    </location>
</feature>
<keyword evidence="1" id="KW-0812">Transmembrane</keyword>
<proteinExistence type="predicted"/>
<sequence>MVSLEARMQASFERSEEMHPLIAQTLHKQRSVFRPGSRIRMNIFPLFFCILFPSTAFIWCNAIAGGSYMYFHPEAAMASIFLMWMLWLGFVAYTVWAKVSLPDPQWSIFLSLLIFIGVLTGTLFGLHNYTENVEPYHSVHDLKNVSDFDVTTRHAADVMDASLFTFTERTTIDPLRSWHFKQKSLYCVAPIVNKNVEWMAVHNFWAVGKDCCSMSSSDFRCGDALNPTARGGLRVLGEYDMTMYRLAVQQSQELYGLSVDEPIFFEWHKDPSSVVMAWFHNASRYLIESSVFFIIVCIFLTSIAATIFSTLGRASEAGDCSFPDDDDWKLKHGFDAQVDA</sequence>
<name>A0A7S1F515_NOCSC</name>
<dbReference type="EMBL" id="HBFQ01027577">
    <property type="protein sequence ID" value="CAD8845122.1"/>
    <property type="molecule type" value="Transcribed_RNA"/>
</dbReference>